<organism evidence="4 5">
    <name type="scientific">Catenibacterium faecis</name>
    <dbReference type="NCBI Taxonomy" id="2764323"/>
    <lineage>
        <taxon>Bacteria</taxon>
        <taxon>Bacillati</taxon>
        <taxon>Bacillota</taxon>
        <taxon>Erysipelotrichia</taxon>
        <taxon>Erysipelotrichales</taxon>
        <taxon>Coprobacillaceae</taxon>
        <taxon>Catenibacterium</taxon>
    </lineage>
</organism>
<dbReference type="Proteomes" id="UP000603474">
    <property type="component" value="Unassembled WGS sequence"/>
</dbReference>
<keyword evidence="5" id="KW-1185">Reference proteome</keyword>
<keyword evidence="2" id="KW-0378">Hydrolase</keyword>
<name>A0ABR7K961_9FIRM</name>
<dbReference type="InterPro" id="IPR014905">
    <property type="entry name" value="HIRAN"/>
</dbReference>
<dbReference type="EMBL" id="JACRWG010000006">
    <property type="protein sequence ID" value="MBC6009246.1"/>
    <property type="molecule type" value="Genomic_DNA"/>
</dbReference>
<accession>A0ABR7K961</accession>
<evidence type="ECO:0000259" key="3">
    <source>
        <dbReference type="SMART" id="SM00910"/>
    </source>
</evidence>
<evidence type="ECO:0000256" key="2">
    <source>
        <dbReference type="ARBA" id="ARBA00022801"/>
    </source>
</evidence>
<dbReference type="Gene3D" id="3.30.70.2330">
    <property type="match status" value="1"/>
</dbReference>
<dbReference type="Pfam" id="PF08797">
    <property type="entry name" value="HIRAN"/>
    <property type="match status" value="1"/>
</dbReference>
<evidence type="ECO:0000313" key="5">
    <source>
        <dbReference type="Proteomes" id="UP000603474"/>
    </source>
</evidence>
<dbReference type="SMART" id="SM00910">
    <property type="entry name" value="HIRAN"/>
    <property type="match status" value="1"/>
</dbReference>
<protein>
    <submittedName>
        <fullName evidence="4">HIRAN domain-containing protein</fullName>
    </submittedName>
</protein>
<proteinExistence type="predicted"/>
<dbReference type="RefSeq" id="WP_187011794.1">
    <property type="nucleotide sequence ID" value="NZ_JACRWG010000006.1"/>
</dbReference>
<evidence type="ECO:0000256" key="1">
    <source>
        <dbReference type="ARBA" id="ARBA00022723"/>
    </source>
</evidence>
<reference evidence="4 5" key="1">
    <citation type="submission" date="2020-08" db="EMBL/GenBank/DDBJ databases">
        <authorList>
            <person name="Liu C."/>
            <person name="Sun Q."/>
        </authorList>
    </citation>
    <scope>NUCLEOTIDE SEQUENCE [LARGE SCALE GENOMIC DNA]</scope>
    <source>
        <strain evidence="4 5">NSJ-22</strain>
    </source>
</reference>
<sequence>MNKMRDMVLEAIKMNGIENVVMPLMNEIFLSFTNIAGTRYCNNQEAFKTLEKNVPLLLEREADNKYDSNAIKVMTTDREKLGYIPKSDNSIYARLMDSGKILNARVYSCYQDDYYNWSVSIKICMMDF</sequence>
<evidence type="ECO:0000313" key="4">
    <source>
        <dbReference type="EMBL" id="MBC6009246.1"/>
    </source>
</evidence>
<feature type="domain" description="HIRAN" evidence="3">
    <location>
        <begin position="28"/>
        <end position="127"/>
    </location>
</feature>
<gene>
    <name evidence="4" type="ORF">H8909_03140</name>
</gene>
<keyword evidence="1" id="KW-0479">Metal-binding</keyword>
<comment type="caution">
    <text evidence="4">The sequence shown here is derived from an EMBL/GenBank/DDBJ whole genome shotgun (WGS) entry which is preliminary data.</text>
</comment>